<dbReference type="SUPFAM" id="SSF52540">
    <property type="entry name" value="P-loop containing nucleoside triphosphate hydrolases"/>
    <property type="match status" value="1"/>
</dbReference>
<dbReference type="PROSITE" id="PS00847">
    <property type="entry name" value="MCM_1"/>
    <property type="match status" value="1"/>
</dbReference>
<evidence type="ECO:0000256" key="7">
    <source>
        <dbReference type="ARBA" id="ARBA00022840"/>
    </source>
</evidence>
<keyword evidence="5 11" id="KW-0378">Hydrolase</keyword>
<evidence type="ECO:0000256" key="10">
    <source>
        <dbReference type="RuleBase" id="RU004070"/>
    </source>
</evidence>
<dbReference type="Pfam" id="PF00493">
    <property type="entry name" value="MCM"/>
    <property type="match status" value="1"/>
</dbReference>
<evidence type="ECO:0000256" key="9">
    <source>
        <dbReference type="ARBA" id="ARBA00023242"/>
    </source>
</evidence>
<dbReference type="EC" id="3.6.4.12" evidence="11"/>
<keyword evidence="8 10" id="KW-0238">DNA-binding</keyword>
<dbReference type="Pfam" id="PF14551">
    <property type="entry name" value="MCM_N"/>
    <property type="match status" value="1"/>
</dbReference>
<dbReference type="Pfam" id="PF23191">
    <property type="entry name" value="WHD_MCM3_C"/>
    <property type="match status" value="1"/>
</dbReference>
<sequence>MAAPLEFENLKRRFADILDDDNGEGNYAKKVDRMVEEGQTRLIVNINELQQLGQDGSGHGIAAELRNRPINAIPPMEAALNDFVRERTADVVKKTQTTYCIGMEGFFGANRILPRELHSRYLTKLVCVEGIVAKASFVLPKRVKTVHYCEETKMFSEHVYRDATTFSGQPTSSAIPRKDEEGRDLKLEFGYSTYENYQKVFIQDMPERSSAGQMPRTIEICVEKDLVDACKAGDRVQVIGVYRALAWKISGTTSGMFRTVVIANNIRKINQELLDESISGKVIGEIRKISERKDVLELFGRSMAPSLYGHEFIKKALVLLLLGGEEKVLENGTHIRGDINMLILGDPSTGKSQLLRYVMNVAKSSISTTGRGASGVGLTAAVVTDKDTGERYLEAGAMVLGDRGIVCIDEFDKMSEIDRTAIHEVMEQQTVTIAKAGIHTSLNARCSVVAAANPMYSSYDPEKTAQQNIALPDSILSRFDFLFLVLDKLDPESDRNIAEHVLRMHRYNRFVPDDAFDSFAENDSKDDTLVFEKYDRLLHGWVVTDGKRSRPEYLTIEFCKKFFLYAKKKVHPVLGDNVVEFISKSYASLRNDEQVQTLPVTARCLETLIRLSTAHAKLRLSKTVEQVDCDVALEILQFSLNSDAQIKSNQKPMNAATGGDDMSDDDNDDDNDDGKHDEKNSDDYEISTPSDSSRKRPPSHRGKASPTPQKRPRHGSQAVPVAGSQASSSSGQMDISDGEEDCEPVTVTKERKQEVMKVISKLTRRQNYEISVAEILKAVNTSSRKAFSKAETNAILKVLEQENKVMLSDNLVHRI</sequence>
<dbReference type="SMART" id="SM00382">
    <property type="entry name" value="AAA"/>
    <property type="match status" value="1"/>
</dbReference>
<dbReference type="InterPro" id="IPR018525">
    <property type="entry name" value="MCM_CS"/>
</dbReference>
<dbReference type="GO" id="GO:0017116">
    <property type="term" value="F:single-stranded DNA helicase activity"/>
    <property type="evidence" value="ECO:0007669"/>
    <property type="project" value="TreeGrafter"/>
</dbReference>
<dbReference type="GO" id="GO:1902975">
    <property type="term" value="P:mitotic DNA replication initiation"/>
    <property type="evidence" value="ECO:0007669"/>
    <property type="project" value="TreeGrafter"/>
</dbReference>
<protein>
    <recommendedName>
        <fullName evidence="11">DNA replication licensing factor MCM3</fullName>
        <ecNumber evidence="11">3.6.4.12</ecNumber>
    </recommendedName>
</protein>
<feature type="compositionally biased region" description="Basic and acidic residues" evidence="12">
    <location>
        <begin position="673"/>
        <end position="682"/>
    </location>
</feature>
<dbReference type="GO" id="GO:0005524">
    <property type="term" value="F:ATP binding"/>
    <property type="evidence" value="ECO:0007669"/>
    <property type="project" value="UniProtKB-UniRule"/>
</dbReference>
<dbReference type="PANTHER" id="PTHR11630:SF46">
    <property type="entry name" value="DNA REPLICATION LICENSING FACTOR MCM3-RELATED"/>
    <property type="match status" value="1"/>
</dbReference>
<reference evidence="14" key="1">
    <citation type="submission" date="2017-11" db="EMBL/GenBank/DDBJ databases">
        <title>The sensing device of the deep-sea amphipod.</title>
        <authorList>
            <person name="Kobayashi H."/>
            <person name="Nagahama T."/>
            <person name="Arai W."/>
            <person name="Sasagawa Y."/>
            <person name="Umeda M."/>
            <person name="Hayashi T."/>
            <person name="Nikaido I."/>
            <person name="Watanabe H."/>
            <person name="Oguri K."/>
            <person name="Kitazato H."/>
            <person name="Fujioka K."/>
            <person name="Kido Y."/>
            <person name="Takami H."/>
        </authorList>
    </citation>
    <scope>NUCLEOTIDE SEQUENCE</scope>
    <source>
        <tissue evidence="14">Whole body</tissue>
    </source>
</reference>
<evidence type="ECO:0000256" key="3">
    <source>
        <dbReference type="ARBA" id="ARBA00022705"/>
    </source>
</evidence>
<dbReference type="Gene3D" id="2.20.28.10">
    <property type="match status" value="1"/>
</dbReference>
<dbReference type="InterPro" id="IPR031327">
    <property type="entry name" value="MCM"/>
</dbReference>
<keyword evidence="7 10" id="KW-0067">ATP-binding</keyword>
<accession>A0A6A7G7J6</accession>
<evidence type="ECO:0000256" key="11">
    <source>
        <dbReference type="RuleBase" id="RU368061"/>
    </source>
</evidence>
<dbReference type="PANTHER" id="PTHR11630">
    <property type="entry name" value="DNA REPLICATION LICENSING FACTOR MCM FAMILY MEMBER"/>
    <property type="match status" value="1"/>
</dbReference>
<dbReference type="SUPFAM" id="SSF50249">
    <property type="entry name" value="Nucleic acid-binding proteins"/>
    <property type="match status" value="1"/>
</dbReference>
<evidence type="ECO:0000256" key="2">
    <source>
        <dbReference type="ARBA" id="ARBA00008010"/>
    </source>
</evidence>
<dbReference type="Pfam" id="PF17855">
    <property type="entry name" value="MCM_lid"/>
    <property type="match status" value="1"/>
</dbReference>
<evidence type="ECO:0000256" key="12">
    <source>
        <dbReference type="SAM" id="MobiDB-lite"/>
    </source>
</evidence>
<evidence type="ECO:0000259" key="13">
    <source>
        <dbReference type="PROSITE" id="PS50051"/>
    </source>
</evidence>
<dbReference type="PRINTS" id="PR01657">
    <property type="entry name" value="MCMFAMILY"/>
</dbReference>
<dbReference type="EMBL" id="IACT01008046">
    <property type="protein sequence ID" value="LAC27158.1"/>
    <property type="molecule type" value="mRNA"/>
</dbReference>
<dbReference type="SMART" id="SM00350">
    <property type="entry name" value="MCM"/>
    <property type="match status" value="1"/>
</dbReference>
<feature type="compositionally biased region" description="Low complexity" evidence="12">
    <location>
        <begin position="716"/>
        <end position="732"/>
    </location>
</feature>
<dbReference type="InterPro" id="IPR008046">
    <property type="entry name" value="Mcm3"/>
</dbReference>
<dbReference type="GO" id="GO:0006271">
    <property type="term" value="P:DNA strand elongation involved in DNA replication"/>
    <property type="evidence" value="ECO:0007669"/>
    <property type="project" value="TreeGrafter"/>
</dbReference>
<comment type="subunit">
    <text evidence="11">Component of the MCM2-7 complex.</text>
</comment>
<keyword evidence="6 11" id="KW-0347">Helicase</keyword>
<evidence type="ECO:0000256" key="5">
    <source>
        <dbReference type="ARBA" id="ARBA00022801"/>
    </source>
</evidence>
<evidence type="ECO:0000256" key="8">
    <source>
        <dbReference type="ARBA" id="ARBA00023125"/>
    </source>
</evidence>
<comment type="function">
    <text evidence="11">Acts as component of the MCM2-7 complex (MCM complex) which is the replicative helicase essential for 'once per cell cycle' DNA replication initiation and elongation in eukaryotic cells. The active ATPase sites in the MCM2-7 ring are formed through the interaction surfaces of two neighboring subunits such that a critical structure of a conserved arginine finger motif is provided in trans relative to the ATP-binding site of the Walker A box of the adjacent subunit. The six ATPase active sites, however, are likely to contribute differentially to the complex helicase activity.</text>
</comment>
<comment type="similarity">
    <text evidence="2 10">Belongs to the MCM family.</text>
</comment>
<feature type="compositionally biased region" description="Acidic residues" evidence="12">
    <location>
        <begin position="661"/>
        <end position="672"/>
    </location>
</feature>
<dbReference type="AlphaFoldDB" id="A0A6A7G7J6"/>
<dbReference type="InterPro" id="IPR003593">
    <property type="entry name" value="AAA+_ATPase"/>
</dbReference>
<dbReference type="GO" id="GO:0005634">
    <property type="term" value="C:nucleus"/>
    <property type="evidence" value="ECO:0007669"/>
    <property type="project" value="UniProtKB-SubCell"/>
</dbReference>
<dbReference type="GO" id="GO:0042555">
    <property type="term" value="C:MCM complex"/>
    <property type="evidence" value="ECO:0007669"/>
    <property type="project" value="UniProtKB-UniRule"/>
</dbReference>
<dbReference type="GO" id="GO:0000727">
    <property type="term" value="P:double-strand break repair via break-induced replication"/>
    <property type="evidence" value="ECO:0007669"/>
    <property type="project" value="TreeGrafter"/>
</dbReference>
<evidence type="ECO:0000256" key="6">
    <source>
        <dbReference type="ARBA" id="ARBA00022806"/>
    </source>
</evidence>
<dbReference type="Pfam" id="PF17207">
    <property type="entry name" value="MCM_OB"/>
    <property type="match status" value="1"/>
</dbReference>
<dbReference type="InterPro" id="IPR027925">
    <property type="entry name" value="MCM_N"/>
</dbReference>
<dbReference type="InterPro" id="IPR041562">
    <property type="entry name" value="MCM_lid"/>
</dbReference>
<dbReference type="InterPro" id="IPR012340">
    <property type="entry name" value="NA-bd_OB-fold"/>
</dbReference>
<evidence type="ECO:0000313" key="14">
    <source>
        <dbReference type="EMBL" id="LAC27158.1"/>
    </source>
</evidence>
<dbReference type="Gene3D" id="3.30.1640.10">
    <property type="entry name" value="mini-chromosome maintenance (MCM) complex, chain A, domain 1"/>
    <property type="match status" value="1"/>
</dbReference>
<comment type="catalytic activity">
    <reaction evidence="11">
        <text>ATP + H2O = ADP + phosphate + H(+)</text>
        <dbReference type="Rhea" id="RHEA:13065"/>
        <dbReference type="ChEBI" id="CHEBI:15377"/>
        <dbReference type="ChEBI" id="CHEBI:15378"/>
        <dbReference type="ChEBI" id="CHEBI:30616"/>
        <dbReference type="ChEBI" id="CHEBI:43474"/>
        <dbReference type="ChEBI" id="CHEBI:456216"/>
        <dbReference type="EC" id="3.6.4.12"/>
    </reaction>
</comment>
<evidence type="ECO:0000256" key="1">
    <source>
        <dbReference type="ARBA" id="ARBA00004123"/>
    </source>
</evidence>
<dbReference type="InterPro" id="IPR001208">
    <property type="entry name" value="MCM_dom"/>
</dbReference>
<keyword evidence="9 11" id="KW-0539">Nucleus</keyword>
<name>A0A6A7G7J6_9CRUS</name>
<dbReference type="PRINTS" id="PR01659">
    <property type="entry name" value="MCMPROTEIN3"/>
</dbReference>
<keyword evidence="4 10" id="KW-0547">Nucleotide-binding</keyword>
<dbReference type="InterPro" id="IPR027417">
    <property type="entry name" value="P-loop_NTPase"/>
</dbReference>
<comment type="subcellular location">
    <subcellularLocation>
        <location evidence="1 11">Nucleus</location>
    </subcellularLocation>
</comment>
<dbReference type="Gene3D" id="2.40.50.140">
    <property type="entry name" value="Nucleic acid-binding proteins"/>
    <property type="match status" value="1"/>
</dbReference>
<dbReference type="PROSITE" id="PS50051">
    <property type="entry name" value="MCM_2"/>
    <property type="match status" value="1"/>
</dbReference>
<proteinExistence type="evidence at transcript level"/>
<dbReference type="GO" id="GO:0016787">
    <property type="term" value="F:hydrolase activity"/>
    <property type="evidence" value="ECO:0007669"/>
    <property type="project" value="UniProtKB-KW"/>
</dbReference>
<dbReference type="Gene3D" id="3.40.50.300">
    <property type="entry name" value="P-loop containing nucleotide triphosphate hydrolases"/>
    <property type="match status" value="1"/>
</dbReference>
<organism evidence="14">
    <name type="scientific">Hirondellea gigas</name>
    <dbReference type="NCBI Taxonomy" id="1518452"/>
    <lineage>
        <taxon>Eukaryota</taxon>
        <taxon>Metazoa</taxon>
        <taxon>Ecdysozoa</taxon>
        <taxon>Arthropoda</taxon>
        <taxon>Crustacea</taxon>
        <taxon>Multicrustacea</taxon>
        <taxon>Malacostraca</taxon>
        <taxon>Eumalacostraca</taxon>
        <taxon>Peracarida</taxon>
        <taxon>Amphipoda</taxon>
        <taxon>Amphilochidea</taxon>
        <taxon>Lysianassida</taxon>
        <taxon>Lysianassidira</taxon>
        <taxon>Lysianassoidea</taxon>
        <taxon>Lysianassidae</taxon>
        <taxon>Hirondellea</taxon>
    </lineage>
</organism>
<feature type="domain" description="MCM C-terminal AAA(+) ATPase" evidence="13">
    <location>
        <begin position="295"/>
        <end position="501"/>
    </location>
</feature>
<feature type="region of interest" description="Disordered" evidence="12">
    <location>
        <begin position="647"/>
        <end position="742"/>
    </location>
</feature>
<dbReference type="GO" id="GO:0003697">
    <property type="term" value="F:single-stranded DNA binding"/>
    <property type="evidence" value="ECO:0007669"/>
    <property type="project" value="TreeGrafter"/>
</dbReference>
<dbReference type="InterPro" id="IPR056575">
    <property type="entry name" value="WH_MCM3_C"/>
</dbReference>
<keyword evidence="3 11" id="KW-0235">DNA replication</keyword>
<dbReference type="InterPro" id="IPR033762">
    <property type="entry name" value="MCM_OB"/>
</dbReference>
<evidence type="ECO:0000256" key="4">
    <source>
        <dbReference type="ARBA" id="ARBA00022741"/>
    </source>
</evidence>